<dbReference type="NCBIfam" id="NF004161">
    <property type="entry name" value="PRK05627.1-4"/>
    <property type="match status" value="1"/>
</dbReference>
<dbReference type="EMBL" id="BMCJ01000003">
    <property type="protein sequence ID" value="GGC90068.1"/>
    <property type="molecule type" value="Genomic_DNA"/>
</dbReference>
<evidence type="ECO:0000256" key="10">
    <source>
        <dbReference type="ARBA" id="ARBA00022840"/>
    </source>
</evidence>
<keyword evidence="7 14" id="KW-0547">Nucleotide-binding</keyword>
<dbReference type="Pfam" id="PF01687">
    <property type="entry name" value="Flavokinase"/>
    <property type="match status" value="1"/>
</dbReference>
<evidence type="ECO:0000313" key="17">
    <source>
        <dbReference type="Proteomes" id="UP000619534"/>
    </source>
</evidence>
<dbReference type="InterPro" id="IPR023468">
    <property type="entry name" value="Riboflavin_kinase"/>
</dbReference>
<evidence type="ECO:0000256" key="11">
    <source>
        <dbReference type="ARBA" id="ARBA00023268"/>
    </source>
</evidence>
<evidence type="ECO:0000256" key="9">
    <source>
        <dbReference type="ARBA" id="ARBA00022827"/>
    </source>
</evidence>
<evidence type="ECO:0000256" key="13">
    <source>
        <dbReference type="ARBA" id="ARBA00049494"/>
    </source>
</evidence>
<dbReference type="Proteomes" id="UP000619534">
    <property type="component" value="Unassembled WGS sequence"/>
</dbReference>
<dbReference type="EC" id="2.7.7.2" evidence="14"/>
<comment type="catalytic activity">
    <reaction evidence="12 14">
        <text>riboflavin + ATP = FMN + ADP + H(+)</text>
        <dbReference type="Rhea" id="RHEA:14357"/>
        <dbReference type="ChEBI" id="CHEBI:15378"/>
        <dbReference type="ChEBI" id="CHEBI:30616"/>
        <dbReference type="ChEBI" id="CHEBI:57986"/>
        <dbReference type="ChEBI" id="CHEBI:58210"/>
        <dbReference type="ChEBI" id="CHEBI:456216"/>
        <dbReference type="EC" id="2.7.1.26"/>
    </reaction>
</comment>
<protein>
    <recommendedName>
        <fullName evidence="14">Riboflavin biosynthesis protein</fullName>
    </recommendedName>
    <domain>
        <recommendedName>
            <fullName evidence="14">Riboflavin kinase</fullName>
            <ecNumber evidence="14">2.7.1.26</ecNumber>
        </recommendedName>
        <alternativeName>
            <fullName evidence="14">Flavokinase</fullName>
        </alternativeName>
    </domain>
    <domain>
        <recommendedName>
            <fullName evidence="14">FMN adenylyltransferase</fullName>
            <ecNumber evidence="14">2.7.7.2</ecNumber>
        </recommendedName>
        <alternativeName>
            <fullName evidence="14">FAD pyrophosphorylase</fullName>
        </alternativeName>
        <alternativeName>
            <fullName evidence="14">FAD synthase</fullName>
        </alternativeName>
    </domain>
</protein>
<evidence type="ECO:0000256" key="5">
    <source>
        <dbReference type="ARBA" id="ARBA00022679"/>
    </source>
</evidence>
<dbReference type="PANTHER" id="PTHR22749:SF6">
    <property type="entry name" value="RIBOFLAVIN KINASE"/>
    <property type="match status" value="1"/>
</dbReference>
<organism evidence="16 17">
    <name type="scientific">Thalassobacillus devorans</name>
    <dbReference type="NCBI Taxonomy" id="279813"/>
    <lineage>
        <taxon>Bacteria</taxon>
        <taxon>Bacillati</taxon>
        <taxon>Bacillota</taxon>
        <taxon>Bacilli</taxon>
        <taxon>Bacillales</taxon>
        <taxon>Bacillaceae</taxon>
        <taxon>Thalassobacillus</taxon>
    </lineage>
</organism>
<dbReference type="SUPFAM" id="SSF82114">
    <property type="entry name" value="Riboflavin kinase-like"/>
    <property type="match status" value="1"/>
</dbReference>
<keyword evidence="8 14" id="KW-0418">Kinase</keyword>
<evidence type="ECO:0000256" key="7">
    <source>
        <dbReference type="ARBA" id="ARBA00022741"/>
    </source>
</evidence>
<evidence type="ECO:0000256" key="12">
    <source>
        <dbReference type="ARBA" id="ARBA00047880"/>
    </source>
</evidence>
<dbReference type="Gene3D" id="3.40.50.620">
    <property type="entry name" value="HUPs"/>
    <property type="match status" value="1"/>
</dbReference>
<comment type="similarity">
    <text evidence="14">Belongs to the ribF family.</text>
</comment>
<proteinExistence type="inferred from homology"/>
<comment type="pathway">
    <text evidence="1 14">Cofactor biosynthesis; FAD biosynthesis; FAD from FMN: step 1/1.</text>
</comment>
<keyword evidence="10 14" id="KW-0067">ATP-binding</keyword>
<dbReference type="InterPro" id="IPR015865">
    <property type="entry name" value="Riboflavin_kinase_bac/euk"/>
</dbReference>
<dbReference type="SUPFAM" id="SSF52374">
    <property type="entry name" value="Nucleotidylyl transferase"/>
    <property type="match status" value="1"/>
</dbReference>
<dbReference type="Pfam" id="PF06574">
    <property type="entry name" value="FAD_syn"/>
    <property type="match status" value="1"/>
</dbReference>
<comment type="catalytic activity">
    <reaction evidence="13 14">
        <text>FMN + ATP + H(+) = FAD + diphosphate</text>
        <dbReference type="Rhea" id="RHEA:17237"/>
        <dbReference type="ChEBI" id="CHEBI:15378"/>
        <dbReference type="ChEBI" id="CHEBI:30616"/>
        <dbReference type="ChEBI" id="CHEBI:33019"/>
        <dbReference type="ChEBI" id="CHEBI:57692"/>
        <dbReference type="ChEBI" id="CHEBI:58210"/>
        <dbReference type="EC" id="2.7.7.2"/>
    </reaction>
</comment>
<dbReference type="Gene3D" id="2.40.30.30">
    <property type="entry name" value="Riboflavin kinase-like"/>
    <property type="match status" value="1"/>
</dbReference>
<dbReference type="EC" id="2.7.1.26" evidence="14"/>
<dbReference type="InterPro" id="IPR015864">
    <property type="entry name" value="FAD_synthase"/>
</dbReference>
<feature type="domain" description="Riboflavin kinase" evidence="15">
    <location>
        <begin position="185"/>
        <end position="311"/>
    </location>
</feature>
<dbReference type="NCBIfam" id="NF004162">
    <property type="entry name" value="PRK05627.1-5"/>
    <property type="match status" value="1"/>
</dbReference>
<dbReference type="SMART" id="SM00904">
    <property type="entry name" value="Flavokinase"/>
    <property type="match status" value="1"/>
</dbReference>
<gene>
    <name evidence="16" type="primary">ribC</name>
    <name evidence="16" type="ORF">GCM10007216_21020</name>
</gene>
<evidence type="ECO:0000256" key="2">
    <source>
        <dbReference type="ARBA" id="ARBA00005201"/>
    </source>
</evidence>
<evidence type="ECO:0000259" key="15">
    <source>
        <dbReference type="SMART" id="SM00904"/>
    </source>
</evidence>
<evidence type="ECO:0000313" key="16">
    <source>
        <dbReference type="EMBL" id="GGC90068.1"/>
    </source>
</evidence>
<comment type="caution">
    <text evidence="16">The sequence shown here is derived from an EMBL/GenBank/DDBJ whole genome shotgun (WGS) entry which is preliminary data.</text>
</comment>
<dbReference type="PIRSF" id="PIRSF004491">
    <property type="entry name" value="FAD_Synth"/>
    <property type="match status" value="1"/>
</dbReference>
<keyword evidence="4 14" id="KW-0288">FMN</keyword>
<reference evidence="17" key="1">
    <citation type="journal article" date="2019" name="Int. J. Syst. Evol. Microbiol.">
        <title>The Global Catalogue of Microorganisms (GCM) 10K type strain sequencing project: providing services to taxonomists for standard genome sequencing and annotation.</title>
        <authorList>
            <consortium name="The Broad Institute Genomics Platform"/>
            <consortium name="The Broad Institute Genome Sequencing Center for Infectious Disease"/>
            <person name="Wu L."/>
            <person name="Ma J."/>
        </authorList>
    </citation>
    <scope>NUCLEOTIDE SEQUENCE [LARGE SCALE GENOMIC DNA]</scope>
    <source>
        <strain evidence="17">CCM 7282</strain>
    </source>
</reference>
<evidence type="ECO:0000256" key="4">
    <source>
        <dbReference type="ARBA" id="ARBA00022643"/>
    </source>
</evidence>
<keyword evidence="3 14" id="KW-0285">Flavoprotein</keyword>
<dbReference type="CDD" id="cd02064">
    <property type="entry name" value="FAD_synthetase_N"/>
    <property type="match status" value="1"/>
</dbReference>
<evidence type="ECO:0000256" key="8">
    <source>
        <dbReference type="ARBA" id="ARBA00022777"/>
    </source>
</evidence>
<dbReference type="NCBIfam" id="NF004160">
    <property type="entry name" value="PRK05627.1-3"/>
    <property type="match status" value="1"/>
</dbReference>
<keyword evidence="6 14" id="KW-0548">Nucleotidyltransferase</keyword>
<evidence type="ECO:0000256" key="1">
    <source>
        <dbReference type="ARBA" id="ARBA00004726"/>
    </source>
</evidence>
<sequence length="315" mass="36404">MKITELKYPHDFNKEDFPPSVLALGFFDGVHKGHQELINTAVEKARETGLNSAVMTFYPHPSVVLKKQEQHVAYITPMREKQQVLEELGVEQLFIVKFDEQLADLLPQEFVDHFLIQLNVRHVVAGFDYSYGRMGRGNMETLPFHSRGMFDQTVIDKVEDHGEKISSTRIRRELKQGNMEEVARLLARPFSTYGKVVQGDQRGRTIGFPTANIALNEDYLLPKVGVYAVRVKYKGKLYQGMANLGFKPTFNEEAEKPNLEVYIFDFSGNIYNEGIDVYWHAFIRDEKKFNGVDALVEQLKQDERNIRQFFVENMN</sequence>
<keyword evidence="11" id="KW-0511">Multifunctional enzyme</keyword>
<evidence type="ECO:0000256" key="14">
    <source>
        <dbReference type="PIRNR" id="PIRNR004491"/>
    </source>
</evidence>
<dbReference type="InterPro" id="IPR002606">
    <property type="entry name" value="Riboflavin_kinase_bac"/>
</dbReference>
<evidence type="ECO:0000256" key="6">
    <source>
        <dbReference type="ARBA" id="ARBA00022695"/>
    </source>
</evidence>
<keyword evidence="9 14" id="KW-0274">FAD</keyword>
<dbReference type="RefSeq" id="WP_062445879.1">
    <property type="nucleotide sequence ID" value="NZ_BMCJ01000003.1"/>
</dbReference>
<evidence type="ECO:0000256" key="3">
    <source>
        <dbReference type="ARBA" id="ARBA00022630"/>
    </source>
</evidence>
<keyword evidence="5 14" id="KW-0808">Transferase</keyword>
<accession>A0ABQ1P2W5</accession>
<keyword evidence="17" id="KW-1185">Reference proteome</keyword>
<name>A0ABQ1P2W5_9BACI</name>
<dbReference type="InterPro" id="IPR023465">
    <property type="entry name" value="Riboflavin_kinase_dom_sf"/>
</dbReference>
<comment type="pathway">
    <text evidence="2 14">Cofactor biosynthesis; FMN biosynthesis; FMN from riboflavin (ATP route): step 1/1.</text>
</comment>
<dbReference type="InterPro" id="IPR014729">
    <property type="entry name" value="Rossmann-like_a/b/a_fold"/>
</dbReference>
<dbReference type="NCBIfam" id="TIGR00083">
    <property type="entry name" value="ribF"/>
    <property type="match status" value="1"/>
</dbReference>
<dbReference type="PANTHER" id="PTHR22749">
    <property type="entry name" value="RIBOFLAVIN KINASE/FMN ADENYLYLTRANSFERASE"/>
    <property type="match status" value="1"/>
</dbReference>